<sequence length="443" mass="48612">MSWLDQSPTELDAKTLTLPLALEKEHPPQLYSFVVAGCFAFLAAFVVWASITSIAEVTHAKGQIQPVDKVKYVQHLSGGTIEEIFVKVGDKVSAGQVLLRLSPTATRSDRDQLEIRLAALSMSLASIDAQRRGLSTPNFGEMGEKFPAIARTQMDAFMFERSRLMQEQAKLASQLARRELEHQAAIAELKSVEKRLAIAQERFEGMETLAKKGFAPRKDLLAAESDLEDAKARLLTLKARIASAAETVAEAQLQLDEQTASIQSQLAKQHTTGLSDLKSMEADMLKYQELVDNLEVTSPIDGVVHQLAHNNAGAVARSGEIIASIVPDDRNLIADVKVRPKDIGHIEVGADAKIAVSTYDPFVFGHLEGKVKSISPTTFDENGQHFFKVQIELAQNSLESKGIRYPVNAGMEVTADVMTGEKSLARYLLKPVFRSVDQAFSER</sequence>
<evidence type="ECO:0000256" key="7">
    <source>
        <dbReference type="ARBA" id="ARBA00022989"/>
    </source>
</evidence>
<dbReference type="PRINTS" id="PR01490">
    <property type="entry name" value="RTXTOXIND"/>
</dbReference>
<comment type="similarity">
    <text evidence="2 9">Belongs to the membrane fusion protein (MFP) (TC 8.A.1) family.</text>
</comment>
<dbReference type="EMBL" id="BSNI01000001">
    <property type="protein sequence ID" value="GLQ16154.1"/>
    <property type="molecule type" value="Genomic_DNA"/>
</dbReference>
<dbReference type="Pfam" id="PF25994">
    <property type="entry name" value="HH_AprE"/>
    <property type="match status" value="1"/>
</dbReference>
<gene>
    <name evidence="13" type="ORF">GCM10007879_04030</name>
</gene>
<dbReference type="Gene3D" id="2.40.50.100">
    <property type="match status" value="1"/>
</dbReference>
<keyword evidence="5 9" id="KW-0997">Cell inner membrane</keyword>
<evidence type="ECO:0000259" key="12">
    <source>
        <dbReference type="Pfam" id="PF26002"/>
    </source>
</evidence>
<comment type="subcellular location">
    <subcellularLocation>
        <location evidence="1 9">Cell inner membrane</location>
        <topology evidence="1 9">Single-pass membrane protein</topology>
    </subcellularLocation>
</comment>
<dbReference type="RefSeq" id="WP_284361566.1">
    <property type="nucleotide sequence ID" value="NZ_BSNI01000001.1"/>
</dbReference>
<reference evidence="13" key="2">
    <citation type="submission" date="2023-01" db="EMBL/GenBank/DDBJ databases">
        <title>Draft genome sequence of Maritalea porphyrae strain NBRC 107169.</title>
        <authorList>
            <person name="Sun Q."/>
            <person name="Mori K."/>
        </authorList>
    </citation>
    <scope>NUCLEOTIDE SEQUENCE</scope>
    <source>
        <strain evidence="13">NBRC 107169</strain>
    </source>
</reference>
<dbReference type="InterPro" id="IPR010129">
    <property type="entry name" value="T1SS_HlyD"/>
</dbReference>
<reference evidence="13" key="1">
    <citation type="journal article" date="2014" name="Int. J. Syst. Evol. Microbiol.">
        <title>Complete genome of a new Firmicutes species belonging to the dominant human colonic microbiota ('Ruminococcus bicirculans') reveals two chromosomes and a selective capacity to utilize plant glucans.</title>
        <authorList>
            <consortium name="NISC Comparative Sequencing Program"/>
            <person name="Wegmann U."/>
            <person name="Louis P."/>
            <person name="Goesmann A."/>
            <person name="Henrissat B."/>
            <person name="Duncan S.H."/>
            <person name="Flint H.J."/>
        </authorList>
    </citation>
    <scope>NUCLEOTIDE SEQUENCE</scope>
    <source>
        <strain evidence="13">NBRC 107169</strain>
    </source>
</reference>
<evidence type="ECO:0000256" key="6">
    <source>
        <dbReference type="ARBA" id="ARBA00022692"/>
    </source>
</evidence>
<evidence type="ECO:0000256" key="1">
    <source>
        <dbReference type="ARBA" id="ARBA00004377"/>
    </source>
</evidence>
<dbReference type="SUPFAM" id="SSF56954">
    <property type="entry name" value="Outer membrane efflux proteins (OEP)"/>
    <property type="match status" value="1"/>
</dbReference>
<evidence type="ECO:0000256" key="5">
    <source>
        <dbReference type="ARBA" id="ARBA00022519"/>
    </source>
</evidence>
<evidence type="ECO:0000256" key="3">
    <source>
        <dbReference type="ARBA" id="ARBA00022448"/>
    </source>
</evidence>
<evidence type="ECO:0000256" key="9">
    <source>
        <dbReference type="RuleBase" id="RU365093"/>
    </source>
</evidence>
<proteinExistence type="inferred from homology"/>
<accession>A0ABQ5UP22</accession>
<dbReference type="Pfam" id="PF26002">
    <property type="entry name" value="Beta-barrel_AprE"/>
    <property type="match status" value="1"/>
</dbReference>
<keyword evidence="8 9" id="KW-0472">Membrane</keyword>
<keyword evidence="4 9" id="KW-1003">Cell membrane</keyword>
<keyword evidence="7 9" id="KW-1133">Transmembrane helix</keyword>
<name>A0ABQ5UP22_9HYPH</name>
<evidence type="ECO:0000313" key="13">
    <source>
        <dbReference type="EMBL" id="GLQ16154.1"/>
    </source>
</evidence>
<evidence type="ECO:0000256" key="10">
    <source>
        <dbReference type="SAM" id="Coils"/>
    </source>
</evidence>
<dbReference type="Proteomes" id="UP001161405">
    <property type="component" value="Unassembled WGS sequence"/>
</dbReference>
<dbReference type="PANTHER" id="PTHR30386">
    <property type="entry name" value="MEMBRANE FUSION SUBUNIT OF EMRAB-TOLC MULTIDRUG EFFLUX PUMP"/>
    <property type="match status" value="1"/>
</dbReference>
<dbReference type="PANTHER" id="PTHR30386:SF26">
    <property type="entry name" value="TRANSPORT PROTEIN COMB"/>
    <property type="match status" value="1"/>
</dbReference>
<keyword evidence="6 9" id="KW-0812">Transmembrane</keyword>
<feature type="coiled-coil region" evidence="10">
    <location>
        <begin position="175"/>
        <end position="297"/>
    </location>
</feature>
<comment type="caution">
    <text evidence="13">The sequence shown here is derived from an EMBL/GenBank/DDBJ whole genome shotgun (WGS) entry which is preliminary data.</text>
</comment>
<dbReference type="InterPro" id="IPR058982">
    <property type="entry name" value="Beta-barrel_AprE"/>
</dbReference>
<evidence type="ECO:0000256" key="2">
    <source>
        <dbReference type="ARBA" id="ARBA00009477"/>
    </source>
</evidence>
<feature type="domain" description="AprE-like long alpha-helical hairpin" evidence="11">
    <location>
        <begin position="107"/>
        <end position="284"/>
    </location>
</feature>
<evidence type="ECO:0000256" key="8">
    <source>
        <dbReference type="ARBA" id="ARBA00023136"/>
    </source>
</evidence>
<evidence type="ECO:0000313" key="14">
    <source>
        <dbReference type="Proteomes" id="UP001161405"/>
    </source>
</evidence>
<feature type="transmembrane region" description="Helical" evidence="9">
    <location>
        <begin position="30"/>
        <end position="51"/>
    </location>
</feature>
<dbReference type="InterPro" id="IPR058781">
    <property type="entry name" value="HH_AprE-like"/>
</dbReference>
<evidence type="ECO:0000256" key="4">
    <source>
        <dbReference type="ARBA" id="ARBA00022475"/>
    </source>
</evidence>
<keyword evidence="3 9" id="KW-0813">Transport</keyword>
<dbReference type="Gene3D" id="2.40.30.170">
    <property type="match status" value="1"/>
</dbReference>
<dbReference type="InterPro" id="IPR050739">
    <property type="entry name" value="MFP"/>
</dbReference>
<organism evidence="13 14">
    <name type="scientific">Maritalea porphyrae</name>
    <dbReference type="NCBI Taxonomy" id="880732"/>
    <lineage>
        <taxon>Bacteria</taxon>
        <taxon>Pseudomonadati</taxon>
        <taxon>Pseudomonadota</taxon>
        <taxon>Alphaproteobacteria</taxon>
        <taxon>Hyphomicrobiales</taxon>
        <taxon>Devosiaceae</taxon>
        <taxon>Maritalea</taxon>
    </lineage>
</organism>
<evidence type="ECO:0000259" key="11">
    <source>
        <dbReference type="Pfam" id="PF25994"/>
    </source>
</evidence>
<keyword evidence="14" id="KW-1185">Reference proteome</keyword>
<protein>
    <recommendedName>
        <fullName evidence="9">Membrane fusion protein (MFP) family protein</fullName>
    </recommendedName>
</protein>
<dbReference type="NCBIfam" id="TIGR01843">
    <property type="entry name" value="type_I_hlyD"/>
    <property type="match status" value="1"/>
</dbReference>
<feature type="domain" description="AprE-like beta-barrel" evidence="12">
    <location>
        <begin position="332"/>
        <end position="420"/>
    </location>
</feature>
<keyword evidence="10" id="KW-0175">Coiled coil</keyword>